<keyword evidence="11 12" id="KW-0961">Cell wall biogenesis/degradation</keyword>
<evidence type="ECO:0000256" key="8">
    <source>
        <dbReference type="ARBA" id="ARBA00022801"/>
    </source>
</evidence>
<dbReference type="InterPro" id="IPR041597">
    <property type="entry name" value="Ldt_C"/>
</dbReference>
<evidence type="ECO:0000256" key="12">
    <source>
        <dbReference type="PROSITE-ProRule" id="PRU01373"/>
    </source>
</evidence>
<keyword evidence="5" id="KW-0808">Transferase</keyword>
<sequence>MNTKIYFYNIIFFIIGLHQYLATATVYTLPDNNNRLIGENIEIFTPKNNTYSLEYFSAQFQVGMSNMLEANPDVDVYLPDSEKKLIIPHQLILPNTPHSGIVINNAEMRLYYYPEKKNTVIVLPIAIGTIKNATPSHWITSITHKKKPIWIPTKSMRDEYIKHGEILPTIFPAGSSNPMGLYALYLEKNYAIHGTNRNFGIGLRITRGCIRLRPEDIEYLFNIVPVGTKVQFINEPVKSTVEKNGMRYLEIHNPLSCNKDKKRSEASIIAHLEQKIRSILINDSNVDYEIINKALKDRSGIPINITRKLTNNENK</sequence>
<dbReference type="PANTHER" id="PTHR30582">
    <property type="entry name" value="L,D-TRANSPEPTIDASE"/>
    <property type="match status" value="1"/>
</dbReference>
<keyword evidence="13" id="KW-0812">Transmembrane</keyword>
<accession>A0ABN4AYL9</accession>
<evidence type="ECO:0000256" key="9">
    <source>
        <dbReference type="ARBA" id="ARBA00022960"/>
    </source>
</evidence>
<dbReference type="SUPFAM" id="SSF141523">
    <property type="entry name" value="L,D-transpeptidase catalytic domain-like"/>
    <property type="match status" value="1"/>
</dbReference>
<dbReference type="CDD" id="cd16913">
    <property type="entry name" value="YkuD_like"/>
    <property type="match status" value="1"/>
</dbReference>
<reference evidence="15 16" key="1">
    <citation type="journal article" date="2013" name="Genome Biol. Evol.">
        <title>Sequence context of indel mutations and their effect on protein evolution in a bacterial endosymbiont.</title>
        <authorList>
            <person name="Williams L.E."/>
            <person name="Wernegreen J.J."/>
        </authorList>
    </citation>
    <scope>NUCLEOTIDE SEQUENCE [LARGE SCALE GENOMIC DNA]</scope>
    <source>
        <strain evidence="15 16">640</strain>
    </source>
</reference>
<dbReference type="Proteomes" id="UP000011067">
    <property type="component" value="Chromosome"/>
</dbReference>
<gene>
    <name evidence="15" type="primary">ybiS</name>
    <name evidence="15" type="ORF">BCHRO640_436</name>
</gene>
<feature type="active site" description="Nucleophile" evidence="12">
    <location>
        <position position="209"/>
    </location>
</feature>
<name>A0ABN4AYL9_9ENTR</name>
<dbReference type="Gene3D" id="2.40.440.10">
    <property type="entry name" value="L,D-transpeptidase catalytic domain-like"/>
    <property type="match status" value="1"/>
</dbReference>
<evidence type="ECO:0000256" key="13">
    <source>
        <dbReference type="SAM" id="Phobius"/>
    </source>
</evidence>
<dbReference type="InterPro" id="IPR005490">
    <property type="entry name" value="LD_TPept_cat_dom"/>
</dbReference>
<proteinExistence type="inferred from homology"/>
<protein>
    <submittedName>
        <fullName evidence="15">L,D-transpeptidase YbiS</fullName>
    </submittedName>
</protein>
<keyword evidence="13" id="KW-0472">Membrane</keyword>
<feature type="transmembrane region" description="Helical" evidence="13">
    <location>
        <begin position="6"/>
        <end position="29"/>
    </location>
</feature>
<keyword evidence="4" id="KW-0328">Glycosyltransferase</keyword>
<organism evidence="15 16">
    <name type="scientific">Candidatus Blochmanniella chromaiodes str. 640</name>
    <dbReference type="NCBI Taxonomy" id="1240471"/>
    <lineage>
        <taxon>Bacteria</taxon>
        <taxon>Pseudomonadati</taxon>
        <taxon>Pseudomonadota</taxon>
        <taxon>Gammaproteobacteria</taxon>
        <taxon>Enterobacterales</taxon>
        <taxon>Enterobacteriaceae</taxon>
        <taxon>ant endosymbionts</taxon>
        <taxon>Candidatus Blochmanniella</taxon>
    </lineage>
</organism>
<feature type="active site" description="Proton donor/acceptor" evidence="12">
    <location>
        <position position="193"/>
    </location>
</feature>
<dbReference type="PANTHER" id="PTHR30582:SF24">
    <property type="entry name" value="L,D-TRANSPEPTIDASE ERFK_SRFK-RELATED"/>
    <property type="match status" value="1"/>
</dbReference>
<evidence type="ECO:0000256" key="5">
    <source>
        <dbReference type="ARBA" id="ARBA00022679"/>
    </source>
</evidence>
<dbReference type="InterPro" id="IPR038063">
    <property type="entry name" value="Transpep_catalytic_dom"/>
</dbReference>
<evidence type="ECO:0000256" key="6">
    <source>
        <dbReference type="ARBA" id="ARBA00022729"/>
    </source>
</evidence>
<evidence type="ECO:0000256" key="3">
    <source>
        <dbReference type="ARBA" id="ARBA00005992"/>
    </source>
</evidence>
<keyword evidence="8" id="KW-0378">Hydrolase</keyword>
<evidence type="ECO:0000256" key="4">
    <source>
        <dbReference type="ARBA" id="ARBA00022676"/>
    </source>
</evidence>
<keyword evidence="16" id="KW-1185">Reference proteome</keyword>
<evidence type="ECO:0000256" key="10">
    <source>
        <dbReference type="ARBA" id="ARBA00022984"/>
    </source>
</evidence>
<dbReference type="Pfam" id="PF03734">
    <property type="entry name" value="YkuD"/>
    <property type="match status" value="1"/>
</dbReference>
<dbReference type="EMBL" id="CP003903">
    <property type="protein sequence ID" value="AGC03691.1"/>
    <property type="molecule type" value="Genomic_DNA"/>
</dbReference>
<keyword evidence="13" id="KW-1133">Transmembrane helix</keyword>
<comment type="subcellular location">
    <subcellularLocation>
        <location evidence="1">Periplasm</location>
    </subcellularLocation>
</comment>
<comment type="similarity">
    <text evidence="3">Belongs to the YkuD family.</text>
</comment>
<evidence type="ECO:0000256" key="1">
    <source>
        <dbReference type="ARBA" id="ARBA00004418"/>
    </source>
</evidence>
<dbReference type="Pfam" id="PF17969">
    <property type="entry name" value="Ldt_C"/>
    <property type="match status" value="1"/>
</dbReference>
<evidence type="ECO:0000259" key="14">
    <source>
        <dbReference type="PROSITE" id="PS52029"/>
    </source>
</evidence>
<keyword evidence="9 12" id="KW-0133">Cell shape</keyword>
<evidence type="ECO:0000256" key="11">
    <source>
        <dbReference type="ARBA" id="ARBA00023316"/>
    </source>
</evidence>
<keyword evidence="7" id="KW-0574">Periplasm</keyword>
<keyword evidence="10 12" id="KW-0573">Peptidoglycan synthesis</keyword>
<evidence type="ECO:0000313" key="16">
    <source>
        <dbReference type="Proteomes" id="UP000011067"/>
    </source>
</evidence>
<dbReference type="PROSITE" id="PS52029">
    <property type="entry name" value="LD_TPASE"/>
    <property type="match status" value="1"/>
</dbReference>
<feature type="domain" description="L,D-TPase catalytic" evidence="14">
    <location>
        <begin position="99"/>
        <end position="233"/>
    </location>
</feature>
<dbReference type="InterPro" id="IPR050979">
    <property type="entry name" value="LD-transpeptidase"/>
</dbReference>
<evidence type="ECO:0000313" key="15">
    <source>
        <dbReference type="EMBL" id="AGC03691.1"/>
    </source>
</evidence>
<evidence type="ECO:0000256" key="7">
    <source>
        <dbReference type="ARBA" id="ARBA00022764"/>
    </source>
</evidence>
<comment type="pathway">
    <text evidence="2 12">Cell wall biogenesis; peptidoglycan biosynthesis.</text>
</comment>
<keyword evidence="6" id="KW-0732">Signal</keyword>
<evidence type="ECO:0000256" key="2">
    <source>
        <dbReference type="ARBA" id="ARBA00004752"/>
    </source>
</evidence>